<feature type="region of interest" description="Disordered" evidence="4">
    <location>
        <begin position="211"/>
        <end position="395"/>
    </location>
</feature>
<dbReference type="InParanoid" id="F7BJB6"/>
<keyword evidence="3" id="KW-0677">Repeat</keyword>
<evidence type="ECO:0000259" key="5">
    <source>
        <dbReference type="PROSITE" id="PS50106"/>
    </source>
</evidence>
<feature type="domain" description="PDZ" evidence="5">
    <location>
        <begin position="459"/>
        <end position="541"/>
    </location>
</feature>
<evidence type="ECO:0000313" key="7">
    <source>
        <dbReference type="Proteomes" id="UP000008144"/>
    </source>
</evidence>
<dbReference type="Pfam" id="PF00595">
    <property type="entry name" value="PDZ"/>
    <property type="match status" value="3"/>
</dbReference>
<dbReference type="InterPro" id="IPR043545">
    <property type="entry name" value="GRIP1/2"/>
</dbReference>
<proteinExistence type="predicted"/>
<dbReference type="Gene3D" id="2.30.42.10">
    <property type="match status" value="3"/>
</dbReference>
<dbReference type="SMART" id="SM00228">
    <property type="entry name" value="PDZ"/>
    <property type="match status" value="3"/>
</dbReference>
<dbReference type="InterPro" id="IPR036034">
    <property type="entry name" value="PDZ_sf"/>
</dbReference>
<dbReference type="Ensembl" id="ENSCINT00000017943.3">
    <property type="protein sequence ID" value="ENSCINP00000017943.3"/>
    <property type="gene ID" value="ENSCING00000008815.3"/>
</dbReference>
<feature type="compositionally biased region" description="Low complexity" evidence="4">
    <location>
        <begin position="274"/>
        <end position="303"/>
    </location>
</feature>
<evidence type="ECO:0000256" key="3">
    <source>
        <dbReference type="ARBA" id="ARBA00022737"/>
    </source>
</evidence>
<dbReference type="EMBL" id="EAAA01002485">
    <property type="status" value="NOT_ANNOTATED_CDS"/>
    <property type="molecule type" value="Genomic_DNA"/>
</dbReference>
<feature type="domain" description="PDZ" evidence="5">
    <location>
        <begin position="31"/>
        <end position="114"/>
    </location>
</feature>
<feature type="compositionally biased region" description="Basic and acidic residues" evidence="4">
    <location>
        <begin position="339"/>
        <end position="360"/>
    </location>
</feature>
<accession>F7BJB6</accession>
<dbReference type="SUPFAM" id="SSF50156">
    <property type="entry name" value="PDZ domain-like"/>
    <property type="match status" value="3"/>
</dbReference>
<dbReference type="PANTHER" id="PTHR46227">
    <property type="entry name" value="GLUTAMATE RECEPTOR-INTERACTING PROTEIN GRIP"/>
    <property type="match status" value="1"/>
</dbReference>
<dbReference type="AlphaFoldDB" id="F7BJB6"/>
<dbReference type="GeneTree" id="ENSGT00940000155615"/>
<keyword evidence="7" id="KW-1185">Reference proteome</keyword>
<dbReference type="InterPro" id="IPR001478">
    <property type="entry name" value="PDZ"/>
</dbReference>
<dbReference type="Proteomes" id="UP000008144">
    <property type="component" value="Chromosome 7"/>
</dbReference>
<feature type="compositionally biased region" description="Polar residues" evidence="4">
    <location>
        <begin position="219"/>
        <end position="232"/>
    </location>
</feature>
<dbReference type="OMA" id="TPTHSHC"/>
<dbReference type="STRING" id="7719.ENSCINP00000017943"/>
<sequence length="572" mass="62145">MLSDAYLSGMVVIEVEFDVAESVVPSSGTFHAKLPKRRGVDLGIVVGASSDGQDSLMILEVRRGSVAHRTGTLEAGDRLLAIDGVRLDGVSSEDAHALLASAEDVVRLKIRKDEDNSEDGDSSSISYTVELKRHGGPLGITISGTEETFDPIIISGLTPGGLADRTGAIHEGDKILSINNVSLRAKPLSDAIDLLQNAGESVVLKIKRQISEKPRKPSFATSTINRNPSMNEPITELSDPEDDILPPPMGPLPDHTPTDRTSTPKTPSEPPEPLLKGRGVRPGPAGAASVDSAVDSWGDGSDAYRTRSSTGSHQQSNLSPNLHDHLPTSTPTSGHSSTRSREQKKMDSNLRHFDKMRSKFEPGAPRTYSDTWGTRAHIRSRTNRSPERRHPPSTAPVADWQRALEDLKSVGQSTGYLHDLESKLTIGSEPRGRHQVFNHRRQASAKNTVSPSVPLQFHRLTLFKENMNEDFGFSLSDGQIEPGVFVHTVRPGGPAHRCGVLPYDRLLQVNSTNLHDSDCSRAIPIISSSRDRLDVLVSRYHGNTGGMATHPLLSPPVHLSPHMRQNDVFPTM</sequence>
<dbReference type="PROSITE" id="PS50106">
    <property type="entry name" value="PDZ"/>
    <property type="match status" value="3"/>
</dbReference>
<reference evidence="6" key="4">
    <citation type="submission" date="2025-09" db="UniProtKB">
        <authorList>
            <consortium name="Ensembl"/>
        </authorList>
    </citation>
    <scope>IDENTIFICATION</scope>
</reference>
<dbReference type="GO" id="GO:0005737">
    <property type="term" value="C:cytoplasm"/>
    <property type="evidence" value="ECO:0007669"/>
    <property type="project" value="UniProtKB-SubCell"/>
</dbReference>
<evidence type="ECO:0000256" key="2">
    <source>
        <dbReference type="ARBA" id="ARBA00022490"/>
    </source>
</evidence>
<reference evidence="7" key="1">
    <citation type="journal article" date="2002" name="Science">
        <title>The draft genome of Ciona intestinalis: insights into chordate and vertebrate origins.</title>
        <authorList>
            <person name="Dehal P."/>
            <person name="Satou Y."/>
            <person name="Campbell R.K."/>
            <person name="Chapman J."/>
            <person name="Degnan B."/>
            <person name="De Tomaso A."/>
            <person name="Davidson B."/>
            <person name="Di Gregorio A."/>
            <person name="Gelpke M."/>
            <person name="Goodstein D.M."/>
            <person name="Harafuji N."/>
            <person name="Hastings K.E."/>
            <person name="Ho I."/>
            <person name="Hotta K."/>
            <person name="Huang W."/>
            <person name="Kawashima T."/>
            <person name="Lemaire P."/>
            <person name="Martinez D."/>
            <person name="Meinertzhagen I.A."/>
            <person name="Necula S."/>
            <person name="Nonaka M."/>
            <person name="Putnam N."/>
            <person name="Rash S."/>
            <person name="Saiga H."/>
            <person name="Satake M."/>
            <person name="Terry A."/>
            <person name="Yamada L."/>
            <person name="Wang H.G."/>
            <person name="Awazu S."/>
            <person name="Azumi K."/>
            <person name="Boore J."/>
            <person name="Branno M."/>
            <person name="Chin-Bow S."/>
            <person name="DeSantis R."/>
            <person name="Doyle S."/>
            <person name="Francino P."/>
            <person name="Keys D.N."/>
            <person name="Haga S."/>
            <person name="Hayashi H."/>
            <person name="Hino K."/>
            <person name="Imai K.S."/>
            <person name="Inaba K."/>
            <person name="Kano S."/>
            <person name="Kobayashi K."/>
            <person name="Kobayashi M."/>
            <person name="Lee B.I."/>
            <person name="Makabe K.W."/>
            <person name="Manohar C."/>
            <person name="Matassi G."/>
            <person name="Medina M."/>
            <person name="Mochizuki Y."/>
            <person name="Mount S."/>
            <person name="Morishita T."/>
            <person name="Miura S."/>
            <person name="Nakayama A."/>
            <person name="Nishizaka S."/>
            <person name="Nomoto H."/>
            <person name="Ohta F."/>
            <person name="Oishi K."/>
            <person name="Rigoutsos I."/>
            <person name="Sano M."/>
            <person name="Sasaki A."/>
            <person name="Sasakura Y."/>
            <person name="Shoguchi E."/>
            <person name="Shin-i T."/>
            <person name="Spagnuolo A."/>
            <person name="Stainier D."/>
            <person name="Suzuki M.M."/>
            <person name="Tassy O."/>
            <person name="Takatori N."/>
            <person name="Tokuoka M."/>
            <person name="Yagi K."/>
            <person name="Yoshizaki F."/>
            <person name="Wada S."/>
            <person name="Zhang C."/>
            <person name="Hyatt P.D."/>
            <person name="Larimer F."/>
            <person name="Detter C."/>
            <person name="Doggett N."/>
            <person name="Glavina T."/>
            <person name="Hawkins T."/>
            <person name="Richardson P."/>
            <person name="Lucas S."/>
            <person name="Kohara Y."/>
            <person name="Levine M."/>
            <person name="Satoh N."/>
            <person name="Rokhsar D.S."/>
        </authorList>
    </citation>
    <scope>NUCLEOTIDE SEQUENCE [LARGE SCALE GENOMIC DNA]</scope>
</reference>
<feature type="compositionally biased region" description="Polar residues" evidence="4">
    <location>
        <begin position="306"/>
        <end position="320"/>
    </location>
</feature>
<evidence type="ECO:0000256" key="1">
    <source>
        <dbReference type="ARBA" id="ARBA00004496"/>
    </source>
</evidence>
<name>F7BJB6_CIOIN</name>
<dbReference type="CDD" id="cd06685">
    <property type="entry name" value="PDZ7_GRIP1-2-like"/>
    <property type="match status" value="1"/>
</dbReference>
<organism evidence="6 7">
    <name type="scientific">Ciona intestinalis</name>
    <name type="common">Transparent sea squirt</name>
    <name type="synonym">Ascidia intestinalis</name>
    <dbReference type="NCBI Taxonomy" id="7719"/>
    <lineage>
        <taxon>Eukaryota</taxon>
        <taxon>Metazoa</taxon>
        <taxon>Chordata</taxon>
        <taxon>Tunicata</taxon>
        <taxon>Ascidiacea</taxon>
        <taxon>Phlebobranchia</taxon>
        <taxon>Cionidae</taxon>
        <taxon>Ciona</taxon>
    </lineage>
</organism>
<reference evidence="6" key="2">
    <citation type="journal article" date="2008" name="Genome Biol.">
        <title>Improved genome assembly and evidence-based global gene model set for the chordate Ciona intestinalis: new insight into intron and operon populations.</title>
        <authorList>
            <person name="Satou Y."/>
            <person name="Mineta K."/>
            <person name="Ogasawara M."/>
            <person name="Sasakura Y."/>
            <person name="Shoguchi E."/>
            <person name="Ueno K."/>
            <person name="Yamada L."/>
            <person name="Matsumoto J."/>
            <person name="Wasserscheid J."/>
            <person name="Dewar K."/>
            <person name="Wiley G.B."/>
            <person name="Macmil S.L."/>
            <person name="Roe B.A."/>
            <person name="Zeller R.W."/>
            <person name="Hastings K.E."/>
            <person name="Lemaire P."/>
            <person name="Lindquist E."/>
            <person name="Endo T."/>
            <person name="Hotta K."/>
            <person name="Inaba K."/>
        </authorList>
    </citation>
    <scope>NUCLEOTIDE SEQUENCE [LARGE SCALE GENOMIC DNA]</scope>
    <source>
        <strain evidence="6">wild type</strain>
    </source>
</reference>
<protein>
    <recommendedName>
        <fullName evidence="5">PDZ domain-containing protein</fullName>
    </recommendedName>
</protein>
<dbReference type="CDD" id="cd06682">
    <property type="entry name" value="PDZ5_GRIP1-2-like"/>
    <property type="match status" value="1"/>
</dbReference>
<evidence type="ECO:0000256" key="4">
    <source>
        <dbReference type="SAM" id="MobiDB-lite"/>
    </source>
</evidence>
<dbReference type="HOGENOM" id="CLU_004313_1_0_1"/>
<dbReference type="CDD" id="cd06683">
    <property type="entry name" value="PDZ6_GRIP1-2-like"/>
    <property type="match status" value="1"/>
</dbReference>
<comment type="subcellular location">
    <subcellularLocation>
        <location evidence="1">Cytoplasm</location>
    </subcellularLocation>
</comment>
<feature type="compositionally biased region" description="Low complexity" evidence="4">
    <location>
        <begin position="327"/>
        <end position="337"/>
    </location>
</feature>
<keyword evidence="2" id="KW-0963">Cytoplasm</keyword>
<dbReference type="PANTHER" id="PTHR46227:SF2">
    <property type="entry name" value="FI03335P"/>
    <property type="match status" value="1"/>
</dbReference>
<feature type="domain" description="PDZ" evidence="5">
    <location>
        <begin position="128"/>
        <end position="210"/>
    </location>
</feature>
<reference evidence="6" key="3">
    <citation type="submission" date="2025-08" db="UniProtKB">
        <authorList>
            <consortium name="Ensembl"/>
        </authorList>
    </citation>
    <scope>IDENTIFICATION</scope>
</reference>
<evidence type="ECO:0000313" key="6">
    <source>
        <dbReference type="Ensembl" id="ENSCINP00000017943.3"/>
    </source>
</evidence>